<dbReference type="Gene3D" id="1.20.120.160">
    <property type="entry name" value="HPT domain"/>
    <property type="match status" value="1"/>
</dbReference>
<sequence>MRVSNKINPNLIFNVVNQTAYSYINLQSLKEETFGDKEILNTILELFVEGIDEYLATIEKELPTKNWQPLFQETHKIKPNIAMFGIASLVDPILELETCFRKEMHLEKIDDLVELVVQNLIHVKKEIQFELNVMSHG</sequence>
<evidence type="ECO:0000259" key="2">
    <source>
        <dbReference type="PROSITE" id="PS50894"/>
    </source>
</evidence>
<proteinExistence type="predicted"/>
<dbReference type="Pfam" id="PF01627">
    <property type="entry name" value="Hpt"/>
    <property type="match status" value="1"/>
</dbReference>
<dbReference type="InterPro" id="IPR036641">
    <property type="entry name" value="HPT_dom_sf"/>
</dbReference>
<dbReference type="OrthoDB" id="982275at2"/>
<dbReference type="GO" id="GO:0000160">
    <property type="term" value="P:phosphorelay signal transduction system"/>
    <property type="evidence" value="ECO:0007669"/>
    <property type="project" value="InterPro"/>
</dbReference>
<name>A0A4U0F0M9_9FLAO</name>
<feature type="modified residue" description="Phosphohistidine" evidence="1">
    <location>
        <position position="75"/>
    </location>
</feature>
<dbReference type="AlphaFoldDB" id="A0A4U0F0M9"/>
<accession>A0A4U0F0M9</accession>
<dbReference type="InterPro" id="IPR008207">
    <property type="entry name" value="Sig_transdc_His_kin_Hpt_dom"/>
</dbReference>
<feature type="domain" description="HPt" evidence="2">
    <location>
        <begin position="36"/>
        <end position="130"/>
    </location>
</feature>
<organism evidence="3 4">
    <name type="scientific">Pontimicrobium aquaticum</name>
    <dbReference type="NCBI Taxonomy" id="2565367"/>
    <lineage>
        <taxon>Bacteria</taxon>
        <taxon>Pseudomonadati</taxon>
        <taxon>Bacteroidota</taxon>
        <taxon>Flavobacteriia</taxon>
        <taxon>Flavobacteriales</taxon>
        <taxon>Flavobacteriaceae</taxon>
        <taxon>Pontimicrobium</taxon>
    </lineage>
</organism>
<reference evidence="3 4" key="1">
    <citation type="submission" date="2019-04" db="EMBL/GenBank/DDBJ databases">
        <title>Lacinutrix sp. nov., isolated from marine water.</title>
        <authorList>
            <person name="Kim W."/>
        </authorList>
    </citation>
    <scope>NUCLEOTIDE SEQUENCE [LARGE SCALE GENOMIC DNA]</scope>
    <source>
        <strain evidence="3 4">CAU 1491</strain>
    </source>
</reference>
<dbReference type="GO" id="GO:0004672">
    <property type="term" value="F:protein kinase activity"/>
    <property type="evidence" value="ECO:0007669"/>
    <property type="project" value="UniProtKB-ARBA"/>
</dbReference>
<evidence type="ECO:0000313" key="3">
    <source>
        <dbReference type="EMBL" id="TJY37916.1"/>
    </source>
</evidence>
<dbReference type="EMBL" id="SUPL01000001">
    <property type="protein sequence ID" value="TJY37916.1"/>
    <property type="molecule type" value="Genomic_DNA"/>
</dbReference>
<protein>
    <submittedName>
        <fullName evidence="3">Hpt domain-containing protein</fullName>
    </submittedName>
</protein>
<keyword evidence="4" id="KW-1185">Reference proteome</keyword>
<evidence type="ECO:0000313" key="4">
    <source>
        <dbReference type="Proteomes" id="UP000307657"/>
    </source>
</evidence>
<comment type="caution">
    <text evidence="3">The sequence shown here is derived from an EMBL/GenBank/DDBJ whole genome shotgun (WGS) entry which is preliminary data.</text>
</comment>
<gene>
    <name evidence="3" type="ORF">E5167_01280</name>
</gene>
<dbReference type="PROSITE" id="PS50894">
    <property type="entry name" value="HPT"/>
    <property type="match status" value="1"/>
</dbReference>
<dbReference type="SUPFAM" id="SSF47226">
    <property type="entry name" value="Histidine-containing phosphotransfer domain, HPT domain"/>
    <property type="match status" value="1"/>
</dbReference>
<evidence type="ECO:0000256" key="1">
    <source>
        <dbReference type="PROSITE-ProRule" id="PRU00110"/>
    </source>
</evidence>
<keyword evidence="1" id="KW-0597">Phosphoprotein</keyword>
<dbReference type="Proteomes" id="UP000307657">
    <property type="component" value="Unassembled WGS sequence"/>
</dbReference>